<comment type="caution">
    <text evidence="5">The sequence shown here is derived from an EMBL/GenBank/DDBJ whole genome shotgun (WGS) entry which is preliminary data.</text>
</comment>
<dbReference type="PROSITE" id="PS51842">
    <property type="entry name" value="IF_ROD_2"/>
    <property type="match status" value="1"/>
</dbReference>
<dbReference type="EMBL" id="VWZE01008386">
    <property type="protein sequence ID" value="NXF89133.1"/>
    <property type="molecule type" value="Genomic_DNA"/>
</dbReference>
<keyword evidence="6" id="KW-1185">Reference proteome</keyword>
<dbReference type="Proteomes" id="UP000583613">
    <property type="component" value="Unassembled WGS sequence"/>
</dbReference>
<protein>
    <submittedName>
        <fullName evidence="5">K2C75 protein</fullName>
    </submittedName>
</protein>
<dbReference type="PRINTS" id="PR01276">
    <property type="entry name" value="TYPE2KERATIN"/>
</dbReference>
<dbReference type="PANTHER" id="PTHR45616">
    <property type="entry name" value="GATA-TYPE DOMAIN-CONTAINING PROTEIN"/>
    <property type="match status" value="1"/>
</dbReference>
<dbReference type="SUPFAM" id="SSF64593">
    <property type="entry name" value="Intermediate filament protein, coiled coil region"/>
    <property type="match status" value="1"/>
</dbReference>
<evidence type="ECO:0000256" key="3">
    <source>
        <dbReference type="SAM" id="Coils"/>
    </source>
</evidence>
<keyword evidence="1" id="KW-0403">Intermediate filament</keyword>
<dbReference type="InterPro" id="IPR032444">
    <property type="entry name" value="Keratin_2_head"/>
</dbReference>
<proteinExistence type="predicted"/>
<dbReference type="SMART" id="SM01391">
    <property type="entry name" value="Filament"/>
    <property type="match status" value="1"/>
</dbReference>
<dbReference type="AlphaFoldDB" id="A0A7K8XCU5"/>
<dbReference type="GO" id="GO:0045109">
    <property type="term" value="P:intermediate filament organization"/>
    <property type="evidence" value="ECO:0007669"/>
    <property type="project" value="TreeGrafter"/>
</dbReference>
<feature type="domain" description="IF rod" evidence="4">
    <location>
        <begin position="131"/>
        <end position="272"/>
    </location>
</feature>
<evidence type="ECO:0000256" key="2">
    <source>
        <dbReference type="ARBA" id="ARBA00023054"/>
    </source>
</evidence>
<dbReference type="FunFam" id="1.20.5.1160:FF:000001">
    <property type="entry name" value="Keratin type II"/>
    <property type="match status" value="1"/>
</dbReference>
<dbReference type="OrthoDB" id="2441647at2759"/>
<evidence type="ECO:0000313" key="5">
    <source>
        <dbReference type="EMBL" id="NXF89133.1"/>
    </source>
</evidence>
<feature type="coiled-coil region" evidence="3">
    <location>
        <begin position="135"/>
        <end position="269"/>
    </location>
</feature>
<organism evidence="5 6">
    <name type="scientific">Eubucco bourcierii</name>
    <name type="common">red-headed barbet</name>
    <dbReference type="NCBI Taxonomy" id="91767"/>
    <lineage>
        <taxon>Eukaryota</taxon>
        <taxon>Metazoa</taxon>
        <taxon>Chordata</taxon>
        <taxon>Craniata</taxon>
        <taxon>Vertebrata</taxon>
        <taxon>Euteleostomi</taxon>
        <taxon>Archelosauria</taxon>
        <taxon>Archosauria</taxon>
        <taxon>Dinosauria</taxon>
        <taxon>Saurischia</taxon>
        <taxon>Theropoda</taxon>
        <taxon>Coelurosauria</taxon>
        <taxon>Aves</taxon>
        <taxon>Neognathae</taxon>
        <taxon>Neoaves</taxon>
        <taxon>Telluraves</taxon>
        <taxon>Coraciimorphae</taxon>
        <taxon>Piciformes</taxon>
        <taxon>Ramphastidae</taxon>
        <taxon>Eubucco</taxon>
    </lineage>
</organism>
<dbReference type="GO" id="GO:0031424">
    <property type="term" value="P:keratinization"/>
    <property type="evidence" value="ECO:0007669"/>
    <property type="project" value="TreeGrafter"/>
</dbReference>
<dbReference type="InterPro" id="IPR039008">
    <property type="entry name" value="IF_rod_dom"/>
</dbReference>
<reference evidence="5 6" key="1">
    <citation type="submission" date="2019-09" db="EMBL/GenBank/DDBJ databases">
        <title>Bird 10,000 Genomes (B10K) Project - Family phase.</title>
        <authorList>
            <person name="Zhang G."/>
        </authorList>
    </citation>
    <scope>NUCLEOTIDE SEQUENCE [LARGE SCALE GENOMIC DNA]</scope>
    <source>
        <strain evidence="5">B10K-DU-001-04</strain>
        <tissue evidence="5">Muscle</tissue>
    </source>
</reference>
<feature type="non-terminal residue" evidence="5">
    <location>
        <position position="1"/>
    </location>
</feature>
<dbReference type="PANTHER" id="PTHR45616:SF39">
    <property type="entry name" value="KERATIN, TYPE II CYTOSKELETAL 6A-RELATED"/>
    <property type="match status" value="1"/>
</dbReference>
<evidence type="ECO:0000259" key="4">
    <source>
        <dbReference type="PROSITE" id="PS51842"/>
    </source>
</evidence>
<evidence type="ECO:0000256" key="1">
    <source>
        <dbReference type="ARBA" id="ARBA00022754"/>
    </source>
</evidence>
<evidence type="ECO:0000313" key="6">
    <source>
        <dbReference type="Proteomes" id="UP000583613"/>
    </source>
</evidence>
<gene>
    <name evidence="5" type="primary">Krt75_0</name>
    <name evidence="5" type="ORF">EUBBOU_R05488</name>
</gene>
<keyword evidence="2 3" id="KW-0175">Coiled coil</keyword>
<name>A0A7K8XCU5_9PICI</name>
<dbReference type="Pfam" id="PF16208">
    <property type="entry name" value="Keratin_2_head"/>
    <property type="match status" value="1"/>
</dbReference>
<sequence length="272" mass="28889">FSAASAFIPSASSSSSFCLRSAPQGGSCSAAVGCGRLAGGFGSRSLYSVGGCKRISGAGRGAGIYGAAGFGPGTGISCGFGGAFGFGGGIGGPGFPAVPAGGIHEVSVNRSLLKPLNLELDPNIQSICKGEKDQIQSLNNKFASFIDKVRFLEQQNKVLETKWALLQEQGSKTVRKDLEPLFETYISNLRRQLNSLLTDKENLGGELSKVQSLAEDLKDKYEEEIQKRTAAESEFVVLKKEVDAAYLNKTELQAKVDSLLEEIDFLRALYEA</sequence>
<dbReference type="GO" id="GO:0005615">
    <property type="term" value="C:extracellular space"/>
    <property type="evidence" value="ECO:0007669"/>
    <property type="project" value="TreeGrafter"/>
</dbReference>
<dbReference type="Gene3D" id="1.20.5.1160">
    <property type="entry name" value="Vasodilator-stimulated phosphoprotein"/>
    <property type="match status" value="1"/>
</dbReference>
<dbReference type="GO" id="GO:0030280">
    <property type="term" value="F:structural constituent of skin epidermis"/>
    <property type="evidence" value="ECO:0007669"/>
    <property type="project" value="TreeGrafter"/>
</dbReference>
<dbReference type="InterPro" id="IPR003054">
    <property type="entry name" value="Keratin_II"/>
</dbReference>
<dbReference type="Pfam" id="PF00038">
    <property type="entry name" value="Filament"/>
    <property type="match status" value="1"/>
</dbReference>
<accession>A0A7K8XCU5</accession>
<dbReference type="GO" id="GO:0045095">
    <property type="term" value="C:keratin filament"/>
    <property type="evidence" value="ECO:0007669"/>
    <property type="project" value="InterPro"/>
</dbReference>
<feature type="non-terminal residue" evidence="5">
    <location>
        <position position="272"/>
    </location>
</feature>